<name>A0ABW9UWB8_9SPHN</name>
<feature type="compositionally biased region" description="Basic and acidic residues" evidence="1">
    <location>
        <begin position="218"/>
        <end position="228"/>
    </location>
</feature>
<dbReference type="Proteomes" id="UP000444401">
    <property type="component" value="Unassembled WGS sequence"/>
</dbReference>
<dbReference type="EMBL" id="WTYO01000001">
    <property type="protein sequence ID" value="MXO67880.1"/>
    <property type="molecule type" value="Genomic_DNA"/>
</dbReference>
<dbReference type="SUPFAM" id="SSF55961">
    <property type="entry name" value="Bet v1-like"/>
    <property type="match status" value="1"/>
</dbReference>
<keyword evidence="3" id="KW-1185">Reference proteome</keyword>
<dbReference type="Gene3D" id="3.30.530.20">
    <property type="match status" value="1"/>
</dbReference>
<dbReference type="InterPro" id="IPR023393">
    <property type="entry name" value="START-like_dom_sf"/>
</dbReference>
<feature type="compositionally biased region" description="Acidic residues" evidence="1">
    <location>
        <begin position="198"/>
        <end position="209"/>
    </location>
</feature>
<feature type="region of interest" description="Disordered" evidence="1">
    <location>
        <begin position="174"/>
        <end position="238"/>
    </location>
</feature>
<feature type="compositionally biased region" description="Low complexity" evidence="1">
    <location>
        <begin position="180"/>
        <end position="196"/>
    </location>
</feature>
<reference evidence="2 3" key="1">
    <citation type="submission" date="2019-12" db="EMBL/GenBank/DDBJ databases">
        <title>Genomic-based taxomic classification of the family Erythrobacteraceae.</title>
        <authorList>
            <person name="Xu L."/>
        </authorList>
    </citation>
    <scope>NUCLEOTIDE SEQUENCE [LARGE SCALE GENOMIC DNA]</scope>
    <source>
        <strain evidence="2 3">H32</strain>
    </source>
</reference>
<gene>
    <name evidence="2" type="ORF">GRI72_03400</name>
</gene>
<accession>A0ABW9UWB8</accession>
<organism evidence="2 3">
    <name type="scientific">Pelagerythrobacter marinus</name>
    <dbReference type="NCBI Taxonomy" id="538382"/>
    <lineage>
        <taxon>Bacteria</taxon>
        <taxon>Pseudomonadati</taxon>
        <taxon>Pseudomonadota</taxon>
        <taxon>Alphaproteobacteria</taxon>
        <taxon>Sphingomonadales</taxon>
        <taxon>Erythrobacteraceae</taxon>
        <taxon>Pelagerythrobacter</taxon>
    </lineage>
</organism>
<evidence type="ECO:0000313" key="3">
    <source>
        <dbReference type="Proteomes" id="UP000444401"/>
    </source>
</evidence>
<evidence type="ECO:0000256" key="1">
    <source>
        <dbReference type="SAM" id="MobiDB-lite"/>
    </source>
</evidence>
<sequence>MLAAAALAQAGPAAAEVVEAGEGTFVTRHVRVVEASPREAWMALISPARWWSDGHTWSGDAANLTLTPQAGGCFCERIPEVDTAETVGLAGSVRHMEVIYAAPDSALRMRGALGPLQSEAVTGVLTIAFDAQEDGTAVTFEYVVGGYMRYETAKIAAAVDAVIAQQLDGLATLLGPADSPAAPEQPAEQPEEAGAAGEEGEEAAPDADEGAGAGAGEGAREAPARESVEQAFEDLSDG</sequence>
<evidence type="ECO:0000313" key="2">
    <source>
        <dbReference type="EMBL" id="MXO67880.1"/>
    </source>
</evidence>
<protein>
    <submittedName>
        <fullName evidence="2">SRPBCC family protein</fullName>
    </submittedName>
</protein>
<comment type="caution">
    <text evidence="2">The sequence shown here is derived from an EMBL/GenBank/DDBJ whole genome shotgun (WGS) entry which is preliminary data.</text>
</comment>
<proteinExistence type="predicted"/>